<feature type="transmembrane region" description="Helical" evidence="2">
    <location>
        <begin position="565"/>
        <end position="585"/>
    </location>
</feature>
<dbReference type="Proteomes" id="UP000480425">
    <property type="component" value="Unassembled WGS sequence"/>
</dbReference>
<proteinExistence type="predicted"/>
<feature type="transmembrane region" description="Helical" evidence="2">
    <location>
        <begin position="507"/>
        <end position="527"/>
    </location>
</feature>
<organism evidence="3 4">
    <name type="scientific">Segatella copri</name>
    <dbReference type="NCBI Taxonomy" id="165179"/>
    <lineage>
        <taxon>Bacteria</taxon>
        <taxon>Pseudomonadati</taxon>
        <taxon>Bacteroidota</taxon>
        <taxon>Bacteroidia</taxon>
        <taxon>Bacteroidales</taxon>
        <taxon>Prevotellaceae</taxon>
        <taxon>Segatella</taxon>
    </lineage>
</organism>
<reference evidence="3 4" key="1">
    <citation type="submission" date="2019-09" db="EMBL/GenBank/DDBJ databases">
        <title>Distinct polysaccharide growth profiles of human intestinal Prevotella copri isolates.</title>
        <authorList>
            <person name="Fehlner-Peach H."/>
            <person name="Magnabosco C."/>
            <person name="Raghavan V."/>
            <person name="Scher J.U."/>
            <person name="Tett A."/>
            <person name="Cox L.M."/>
            <person name="Gottsegen C."/>
            <person name="Watters A."/>
            <person name="Wiltshire- Gordon J.D."/>
            <person name="Segata N."/>
            <person name="Bonneau R."/>
            <person name="Littman D.R."/>
        </authorList>
    </citation>
    <scope>NUCLEOTIDE SEQUENCE [LARGE SCALE GENOMIC DNA]</scope>
    <source>
        <strain evidence="4">iA622</strain>
    </source>
</reference>
<dbReference type="EMBL" id="VZCB01000090">
    <property type="protein sequence ID" value="MQN81723.1"/>
    <property type="molecule type" value="Genomic_DNA"/>
</dbReference>
<gene>
    <name evidence="3" type="ORF">F7D73_12355</name>
</gene>
<keyword evidence="1" id="KW-0175">Coiled coil</keyword>
<sequence length="588" mass="69992">MTKKRAISLIEKVNELFKSLFPDGWIDSLEWSDEEKSRKSFFLGKGKISDAESKLFVLFSNLVMQGDHLRFPTDGIDSLLDKCTYEIVETGDNKQKKSLQNDFQQLLIELKSAIMLTKFYIYITSEIYEKKVSRKRILNFIEVEKPSSKRDSWLTLLDTIIDIWLFEYRFSYDQREIRKLLICKEHLEKAKGNIVDSDAKKNVDLAISEIDILLLKLSHFAKNMRIEYQFNFKNSVVAPKGIDTSANDVYSNFLKFINPEKYILEEDVYQWQSHPNKRWAKLGQMVLLMRYYTKVTKNVTQAENLLKEYELFYEDKEKTMFYEFNKYALRSVRVYMYNCLFSLKCKYPKIFSFKDIRICLDKIITIQNMCMIYNYHPYQKAIEYTIKSIKEDIVNRVDKSILIEKMDCVKQWNEFFHDKIEWSKQNQCYAFQLTFNECTEINNEYRLFHPSSFSRPLKFDEIYKKRDQLDWECSMLESEIERYEDILSIQEAQEKISNMERKNMEQMGLFITITTFLVGLLSIFIGNNAKVSIADKMEYVVALGCILIVFVCLGYFAVRGKHDNIKFWFFGILMILSSFCIYIFATRH</sequence>
<feature type="transmembrane region" description="Helical" evidence="2">
    <location>
        <begin position="539"/>
        <end position="558"/>
    </location>
</feature>
<dbReference type="OrthoDB" id="1069528at2"/>
<evidence type="ECO:0000256" key="2">
    <source>
        <dbReference type="SAM" id="Phobius"/>
    </source>
</evidence>
<evidence type="ECO:0000313" key="3">
    <source>
        <dbReference type="EMBL" id="MQN81723.1"/>
    </source>
</evidence>
<evidence type="ECO:0000256" key="1">
    <source>
        <dbReference type="SAM" id="Coils"/>
    </source>
</evidence>
<protein>
    <submittedName>
        <fullName evidence="3">Uncharacterized protein</fullName>
    </submittedName>
</protein>
<evidence type="ECO:0000313" key="4">
    <source>
        <dbReference type="Proteomes" id="UP000480425"/>
    </source>
</evidence>
<accession>A0A6G1U2E8</accession>
<keyword evidence="2" id="KW-1133">Transmembrane helix</keyword>
<comment type="caution">
    <text evidence="3">The sequence shown here is derived from an EMBL/GenBank/DDBJ whole genome shotgun (WGS) entry which is preliminary data.</text>
</comment>
<keyword evidence="2" id="KW-0472">Membrane</keyword>
<dbReference type="RefSeq" id="WP_153125137.1">
    <property type="nucleotide sequence ID" value="NZ_VZCB01000090.1"/>
</dbReference>
<keyword evidence="2" id="KW-0812">Transmembrane</keyword>
<feature type="coiled-coil region" evidence="1">
    <location>
        <begin position="466"/>
        <end position="509"/>
    </location>
</feature>
<dbReference type="AlphaFoldDB" id="A0A6G1U2E8"/>
<name>A0A6G1U2E8_9BACT</name>